<dbReference type="GO" id="GO:0006596">
    <property type="term" value="P:polyamine biosynthetic process"/>
    <property type="evidence" value="ECO:0007669"/>
    <property type="project" value="UniProtKB-KW"/>
</dbReference>
<proteinExistence type="predicted"/>
<accession>A0A497E6L4</accession>
<reference evidence="3 4" key="1">
    <citation type="submission" date="2018-06" db="EMBL/GenBank/DDBJ databases">
        <title>Extensive metabolic versatility and redundancy in microbially diverse, dynamic hydrothermal sediments.</title>
        <authorList>
            <person name="Dombrowski N."/>
            <person name="Teske A."/>
            <person name="Baker B.J."/>
        </authorList>
    </citation>
    <scope>NUCLEOTIDE SEQUENCE [LARGE SCALE GENOMIC DNA]</scope>
    <source>
        <strain evidence="3">B47_G16</strain>
    </source>
</reference>
<feature type="transmembrane region" description="Helical" evidence="2">
    <location>
        <begin position="576"/>
        <end position="603"/>
    </location>
</feature>
<feature type="transmembrane region" description="Helical" evidence="2">
    <location>
        <begin position="640"/>
        <end position="658"/>
    </location>
</feature>
<comment type="caution">
    <text evidence="3">The sequence shown here is derived from an EMBL/GenBank/DDBJ whole genome shotgun (WGS) entry which is preliminary data.</text>
</comment>
<evidence type="ECO:0000313" key="3">
    <source>
        <dbReference type="EMBL" id="RLE09343.1"/>
    </source>
</evidence>
<keyword evidence="2" id="KW-0472">Membrane</keyword>
<feature type="transmembrane region" description="Helical" evidence="2">
    <location>
        <begin position="679"/>
        <end position="705"/>
    </location>
</feature>
<feature type="transmembrane region" description="Helical" evidence="2">
    <location>
        <begin position="188"/>
        <end position="206"/>
    </location>
</feature>
<dbReference type="Pfam" id="PF01564">
    <property type="entry name" value="Spermine_synth"/>
    <property type="match status" value="1"/>
</dbReference>
<name>A0A497E6L4_UNCAE</name>
<feature type="transmembrane region" description="Helical" evidence="2">
    <location>
        <begin position="164"/>
        <end position="181"/>
    </location>
</feature>
<dbReference type="GO" id="GO:0008168">
    <property type="term" value="F:methyltransferase activity"/>
    <property type="evidence" value="ECO:0007669"/>
    <property type="project" value="UniProtKB-KW"/>
</dbReference>
<keyword evidence="2" id="KW-1133">Transmembrane helix</keyword>
<feature type="transmembrane region" description="Helical" evidence="2">
    <location>
        <begin position="108"/>
        <end position="130"/>
    </location>
</feature>
<gene>
    <name evidence="3" type="ORF">DRJ00_04435</name>
</gene>
<feature type="transmembrane region" description="Helical" evidence="2">
    <location>
        <begin position="773"/>
        <end position="795"/>
    </location>
</feature>
<sequence>MNIFISVFLISLSMLSYEILLMRIFSVISWSHFAYMVISIALLGFGVSGTFISLLQERLKRRFYQFFSLFAFLFSLSLPLCFALSQRIPFSPFLIVWYSREYLHLLEYYLVFLIPFFLGATCIGLSFLKFHQKIPRIYFVNLLGSGAGTMGAVLAMYVLPPLSILGVITILAFLSALLPAFNLSKKAFITATAVFLVPVLFLLLHLPQPRISQYKGLSVALKLPQAEILSQRFSPLGRLDVVRSPAIRYAPGLSLNFKGKIPPQLALFIDADSMCAITDFRGDLSNLRYLDYLTSALPYHLLNEPSVLILGAGGGSEVLCALYHNASSIKAVEVNPQVIDLVKEEYGEFSHHLYSHPRVSVKIAEGRGFLEATDEKYDLIQISLLDSFSASAAGVYASSESYLYTIEAIKKYIEHLTPQGILSITRWVKTPPRDGIKLFATAVESLEDLGVKDPSSHLIFIRSWATSTLLVARSAFIPSQIERVKKFTEERLFDLIWYPGIRSEETNRYNILAWPYYYEAAQKILSEEREKFYEDYLFYIRPATDNRPYFFHFFKWKSLPYLLRTMGRAWIPFMEWGYVILIATLVQAIGASILLVILPLFFLKKRATSRDKLRVFIYFLLLGMGYMFMEISFIQKFTLFLFYPIYSVAVVICGFLIFSGWGSYLSERIHFKRMSTIEVAIGGIVTISLIYLIWLKEIFASFIWLPDWLKISLSLLLIAPLAFFMGMPFPSGLRRVSSNAPSLIPWAWGINGCSSVISAVLAIILAISGGFNLVIGISLASYTLAAVSFIHYYYIPSDLKI</sequence>
<dbReference type="PANTHER" id="PTHR43317:SF1">
    <property type="entry name" value="THERMOSPERMINE SYNTHASE ACAULIS5"/>
    <property type="match status" value="1"/>
</dbReference>
<dbReference type="SUPFAM" id="SSF53335">
    <property type="entry name" value="S-adenosyl-L-methionine-dependent methyltransferases"/>
    <property type="match status" value="1"/>
</dbReference>
<keyword evidence="2" id="KW-0812">Transmembrane</keyword>
<dbReference type="InterPro" id="IPR029063">
    <property type="entry name" value="SAM-dependent_MTases_sf"/>
</dbReference>
<dbReference type="AlphaFoldDB" id="A0A497E6L4"/>
<feature type="transmembrane region" description="Helical" evidence="2">
    <location>
        <begin position="711"/>
        <end position="731"/>
    </location>
</feature>
<feature type="transmembrane region" description="Helical" evidence="2">
    <location>
        <begin position="34"/>
        <end position="55"/>
    </location>
</feature>
<keyword evidence="3" id="KW-0808">Transferase</keyword>
<feature type="transmembrane region" description="Helical" evidence="2">
    <location>
        <begin position="67"/>
        <end position="88"/>
    </location>
</feature>
<dbReference type="GO" id="GO:0032259">
    <property type="term" value="P:methylation"/>
    <property type="evidence" value="ECO:0007669"/>
    <property type="project" value="UniProtKB-KW"/>
</dbReference>
<feature type="transmembrane region" description="Helical" evidence="2">
    <location>
        <begin position="743"/>
        <end position="767"/>
    </location>
</feature>
<evidence type="ECO:0000256" key="1">
    <source>
        <dbReference type="ARBA" id="ARBA00023115"/>
    </source>
</evidence>
<dbReference type="EMBL" id="QMPZ01000050">
    <property type="protein sequence ID" value="RLE09343.1"/>
    <property type="molecule type" value="Genomic_DNA"/>
</dbReference>
<protein>
    <submittedName>
        <fullName evidence="3">SAM-dependent methyltransferase</fullName>
    </submittedName>
</protein>
<feature type="transmembrane region" description="Helical" evidence="2">
    <location>
        <begin position="615"/>
        <end position="634"/>
    </location>
</feature>
<feature type="transmembrane region" description="Helical" evidence="2">
    <location>
        <begin position="137"/>
        <end position="158"/>
    </location>
</feature>
<evidence type="ECO:0000313" key="4">
    <source>
        <dbReference type="Proteomes" id="UP000279422"/>
    </source>
</evidence>
<feature type="transmembrane region" description="Helical" evidence="2">
    <location>
        <begin position="7"/>
        <end position="28"/>
    </location>
</feature>
<evidence type="ECO:0000256" key="2">
    <source>
        <dbReference type="SAM" id="Phobius"/>
    </source>
</evidence>
<dbReference type="PANTHER" id="PTHR43317">
    <property type="entry name" value="THERMOSPERMINE SYNTHASE ACAULIS5"/>
    <property type="match status" value="1"/>
</dbReference>
<dbReference type="Gene3D" id="3.40.50.150">
    <property type="entry name" value="Vaccinia Virus protein VP39"/>
    <property type="match status" value="1"/>
</dbReference>
<dbReference type="Proteomes" id="UP000279422">
    <property type="component" value="Unassembled WGS sequence"/>
</dbReference>
<organism evidence="3 4">
    <name type="scientific">Aerophobetes bacterium</name>
    <dbReference type="NCBI Taxonomy" id="2030807"/>
    <lineage>
        <taxon>Bacteria</taxon>
        <taxon>Candidatus Aerophobota</taxon>
    </lineage>
</organism>
<keyword evidence="3" id="KW-0489">Methyltransferase</keyword>
<keyword evidence="1" id="KW-0620">Polyamine biosynthesis</keyword>